<reference evidence="1 2" key="1">
    <citation type="submission" date="2017-04" db="EMBL/GenBank/DDBJ databases">
        <authorList>
            <person name="Afonso C.L."/>
            <person name="Miller P.J."/>
            <person name="Scott M.A."/>
            <person name="Spackman E."/>
            <person name="Goraichik I."/>
            <person name="Dimitrov K.M."/>
            <person name="Suarez D.L."/>
            <person name="Swayne D.E."/>
        </authorList>
    </citation>
    <scope>NUCLEOTIDE SEQUENCE [LARGE SCALE GENOMIC DNA]</scope>
    <source>
        <strain evidence="1 2">CGMCC 1.12644</strain>
    </source>
</reference>
<keyword evidence="1" id="KW-0808">Transferase</keyword>
<dbReference type="AlphaFoldDB" id="A0A1W2E0A2"/>
<dbReference type="Gene3D" id="3.90.550.10">
    <property type="entry name" value="Spore Coat Polysaccharide Biosynthesis Protein SpsA, Chain A"/>
    <property type="match status" value="1"/>
</dbReference>
<dbReference type="CDD" id="cd04186">
    <property type="entry name" value="GT_2_like_c"/>
    <property type="match status" value="1"/>
</dbReference>
<keyword evidence="2" id="KW-1185">Reference proteome</keyword>
<dbReference type="Proteomes" id="UP000192330">
    <property type="component" value="Unassembled WGS sequence"/>
</dbReference>
<dbReference type="STRING" id="1387277.SAMN06295998_12039"/>
<evidence type="ECO:0000313" key="2">
    <source>
        <dbReference type="Proteomes" id="UP000192330"/>
    </source>
</evidence>
<name>A0A1W2E0A2_9RHOB</name>
<dbReference type="Pfam" id="PF13641">
    <property type="entry name" value="Glyco_tranf_2_3"/>
    <property type="match status" value="1"/>
</dbReference>
<dbReference type="GO" id="GO:0016740">
    <property type="term" value="F:transferase activity"/>
    <property type="evidence" value="ECO:0007669"/>
    <property type="project" value="UniProtKB-KW"/>
</dbReference>
<gene>
    <name evidence="1" type="ORF">SAMN06295998_12039</name>
</gene>
<protein>
    <submittedName>
        <fullName evidence="1">Glycosyltransferase, GT2 family</fullName>
    </submittedName>
</protein>
<dbReference type="SUPFAM" id="SSF53448">
    <property type="entry name" value="Nucleotide-diphospho-sugar transferases"/>
    <property type="match status" value="1"/>
</dbReference>
<sequence length="341" mass="37323">MTTPAAPSAPTVLTIVLNYKTAEMTLKSVAAARIAMEGIAGGIIIVDNDSQDGSFETISAHVASEGWDAGARVRVIQAGLNGGFGAGNNVGIRAGLPDGSSPDYVYVLNSDAFPAPDAIRVLLNHLEATPKAGFAGSYIHGPEGDTHLTSFRFPSIASEFEGSVRFGPVSRFLKNYRVPVKTPTQTQTVDWLAGASMMMRQSVLDEIGLFDETFFLYFEETDLCLRAARAGYRTDYLPASKVTHIGSVSTGMKEWRRMPSYWYDSRWHYFSKNYGRAYAASATAMHLLGGGLHYLRCLVTRRERKVTPGFLTTMVVHDMRALMRRPAASQVQESRDTISQS</sequence>
<dbReference type="PANTHER" id="PTHR43179">
    <property type="entry name" value="RHAMNOSYLTRANSFERASE WBBL"/>
    <property type="match status" value="1"/>
</dbReference>
<organism evidence="1 2">
    <name type="scientific">Primorskyibacter flagellatus</name>
    <dbReference type="NCBI Taxonomy" id="1387277"/>
    <lineage>
        <taxon>Bacteria</taxon>
        <taxon>Pseudomonadati</taxon>
        <taxon>Pseudomonadota</taxon>
        <taxon>Alphaproteobacteria</taxon>
        <taxon>Rhodobacterales</taxon>
        <taxon>Roseobacteraceae</taxon>
        <taxon>Primorskyibacter</taxon>
    </lineage>
</organism>
<evidence type="ECO:0000313" key="1">
    <source>
        <dbReference type="EMBL" id="SMD03235.1"/>
    </source>
</evidence>
<dbReference type="InterPro" id="IPR029044">
    <property type="entry name" value="Nucleotide-diphossugar_trans"/>
</dbReference>
<dbReference type="PANTHER" id="PTHR43179:SF7">
    <property type="entry name" value="RHAMNOSYLTRANSFERASE WBBL"/>
    <property type="match status" value="1"/>
</dbReference>
<accession>A0A1W2E0A2</accession>
<dbReference type="EMBL" id="FWYD01000020">
    <property type="protein sequence ID" value="SMD03235.1"/>
    <property type="molecule type" value="Genomic_DNA"/>
</dbReference>
<dbReference type="RefSeq" id="WP_084354170.1">
    <property type="nucleotide sequence ID" value="NZ_FWYD01000020.1"/>
</dbReference>
<proteinExistence type="predicted"/>
<dbReference type="OrthoDB" id="9771846at2"/>